<dbReference type="PANTHER" id="PTHR47816:SF4">
    <property type="entry name" value="RIBOSOMAL RNA SMALL SUBUNIT METHYLTRANSFERASE C"/>
    <property type="match status" value="1"/>
</dbReference>
<keyword evidence="5" id="KW-1185">Reference proteome</keyword>
<dbReference type="InterPro" id="IPR029063">
    <property type="entry name" value="SAM-dependent_MTases_sf"/>
</dbReference>
<dbReference type="EMBL" id="JBHTAX010000001">
    <property type="protein sequence ID" value="MFC7190853.1"/>
    <property type="molecule type" value="Genomic_DNA"/>
</dbReference>
<dbReference type="InterPro" id="IPR007848">
    <property type="entry name" value="Small_mtfrase_dom"/>
</dbReference>
<protein>
    <submittedName>
        <fullName evidence="4">Methyltransferase</fullName>
    </submittedName>
</protein>
<dbReference type="RefSeq" id="WP_390205854.1">
    <property type="nucleotide sequence ID" value="NZ_JBHTAX010000001.1"/>
</dbReference>
<feature type="domain" description="Methyltransferase small" evidence="3">
    <location>
        <begin position="20"/>
        <end position="183"/>
    </location>
</feature>
<evidence type="ECO:0000256" key="1">
    <source>
        <dbReference type="ARBA" id="ARBA00022603"/>
    </source>
</evidence>
<dbReference type="PANTHER" id="PTHR47816">
    <property type="entry name" value="RIBOSOMAL RNA SMALL SUBUNIT METHYLTRANSFERASE C"/>
    <property type="match status" value="1"/>
</dbReference>
<reference evidence="4 5" key="1">
    <citation type="journal article" date="2019" name="Int. J. Syst. Evol. Microbiol.">
        <title>The Global Catalogue of Microorganisms (GCM) 10K type strain sequencing project: providing services to taxonomists for standard genome sequencing and annotation.</title>
        <authorList>
            <consortium name="The Broad Institute Genomics Platform"/>
            <consortium name="The Broad Institute Genome Sequencing Center for Infectious Disease"/>
            <person name="Wu L."/>
            <person name="Ma J."/>
        </authorList>
    </citation>
    <scope>NUCLEOTIDE SEQUENCE [LARGE SCALE GENOMIC DNA]</scope>
    <source>
        <strain evidence="4 5">RDMS1</strain>
    </source>
</reference>
<dbReference type="AlphaFoldDB" id="A0ABD5YT34"/>
<dbReference type="InterPro" id="IPR046977">
    <property type="entry name" value="RsmC/RlmG"/>
</dbReference>
<dbReference type="Gene3D" id="3.40.50.150">
    <property type="entry name" value="Vaccinia Virus protein VP39"/>
    <property type="match status" value="1"/>
</dbReference>
<accession>A0ABD5YT34</accession>
<evidence type="ECO:0000313" key="5">
    <source>
        <dbReference type="Proteomes" id="UP001596417"/>
    </source>
</evidence>
<dbReference type="Proteomes" id="UP001596417">
    <property type="component" value="Unassembled WGS sequence"/>
</dbReference>
<keyword evidence="1 4" id="KW-0489">Methyltransferase</keyword>
<gene>
    <name evidence="4" type="ORF">ACFQL7_14125</name>
</gene>
<comment type="caution">
    <text evidence="4">The sequence shown here is derived from an EMBL/GenBank/DDBJ whole genome shotgun (WGS) entry which is preliminary data.</text>
</comment>
<evidence type="ECO:0000313" key="4">
    <source>
        <dbReference type="EMBL" id="MFC7190853.1"/>
    </source>
</evidence>
<evidence type="ECO:0000256" key="2">
    <source>
        <dbReference type="ARBA" id="ARBA00022679"/>
    </source>
</evidence>
<dbReference type="SUPFAM" id="SSF53335">
    <property type="entry name" value="S-adenosyl-L-methionine-dependent methyltransferases"/>
    <property type="match status" value="1"/>
</dbReference>
<organism evidence="4 5">
    <name type="scientific">Halocatena marina</name>
    <dbReference type="NCBI Taxonomy" id="2934937"/>
    <lineage>
        <taxon>Archaea</taxon>
        <taxon>Methanobacteriati</taxon>
        <taxon>Methanobacteriota</taxon>
        <taxon>Stenosarchaea group</taxon>
        <taxon>Halobacteria</taxon>
        <taxon>Halobacteriales</taxon>
        <taxon>Natronomonadaceae</taxon>
        <taxon>Halocatena</taxon>
    </lineage>
</organism>
<keyword evidence="2" id="KW-0808">Transferase</keyword>
<name>A0ABD5YT34_9EURY</name>
<dbReference type="GO" id="GO:0032259">
    <property type="term" value="P:methylation"/>
    <property type="evidence" value="ECO:0007669"/>
    <property type="project" value="UniProtKB-KW"/>
</dbReference>
<dbReference type="Pfam" id="PF05175">
    <property type="entry name" value="MTS"/>
    <property type="match status" value="1"/>
</dbReference>
<proteinExistence type="predicted"/>
<sequence>MKRAPYELTLASRVSSARSEYRFRTADGVVSKQSFREAELLLLDALWDVPLGHFLCLEANYGVVGTVLSEQADSVEMTESSARAAQLCAHNSRENDAGASVSLSSDLTTHERAFDSVAYAPRQYTPLSIGKQRIANALSVLRPNGCLYLAASKQTGLTRYEACLSEIAADVTLVSERGEYQLLEARGHVSDPQTYVTPRRIHATVNGIDLTLLSVPGLFAANALDSGSRLLQKQSKTRSKITSAFWISAVDTGHLGCMRPVLRIVMSG</sequence>
<dbReference type="GO" id="GO:0008168">
    <property type="term" value="F:methyltransferase activity"/>
    <property type="evidence" value="ECO:0007669"/>
    <property type="project" value="UniProtKB-KW"/>
</dbReference>
<evidence type="ECO:0000259" key="3">
    <source>
        <dbReference type="Pfam" id="PF05175"/>
    </source>
</evidence>